<reference evidence="7" key="1">
    <citation type="submission" date="2020-10" db="EMBL/GenBank/DDBJ databases">
        <authorList>
            <person name="Gilroy R."/>
        </authorList>
    </citation>
    <scope>NUCLEOTIDE SEQUENCE</scope>
    <source>
        <strain evidence="7">B3-2255</strain>
    </source>
</reference>
<feature type="signal peptide" evidence="5">
    <location>
        <begin position="1"/>
        <end position="27"/>
    </location>
</feature>
<evidence type="ECO:0000256" key="2">
    <source>
        <dbReference type="ARBA" id="ARBA00011901"/>
    </source>
</evidence>
<dbReference type="SUPFAM" id="SSF53187">
    <property type="entry name" value="Zn-dependent exopeptidases"/>
    <property type="match status" value="1"/>
</dbReference>
<dbReference type="Proteomes" id="UP000823772">
    <property type="component" value="Unassembled WGS sequence"/>
</dbReference>
<evidence type="ECO:0000256" key="3">
    <source>
        <dbReference type="ARBA" id="ARBA00022801"/>
    </source>
</evidence>
<proteinExistence type="predicted"/>
<dbReference type="EC" id="3.5.1.28" evidence="2"/>
<comment type="catalytic activity">
    <reaction evidence="1">
        <text>Hydrolyzes the link between N-acetylmuramoyl residues and L-amino acid residues in certain cell-wall glycopeptides.</text>
        <dbReference type="EC" id="3.5.1.28"/>
    </reaction>
</comment>
<dbReference type="SMART" id="SM00646">
    <property type="entry name" value="Ami_3"/>
    <property type="match status" value="1"/>
</dbReference>
<evidence type="ECO:0000256" key="1">
    <source>
        <dbReference type="ARBA" id="ARBA00001561"/>
    </source>
</evidence>
<gene>
    <name evidence="7" type="ORF">IAC87_01350</name>
</gene>
<dbReference type="EMBL" id="JADILY010000023">
    <property type="protein sequence ID" value="MBO8481175.1"/>
    <property type="molecule type" value="Genomic_DNA"/>
</dbReference>
<feature type="compositionally biased region" description="Low complexity" evidence="4">
    <location>
        <begin position="283"/>
        <end position="295"/>
    </location>
</feature>
<feature type="domain" description="MurNAc-LAA" evidence="6">
    <location>
        <begin position="100"/>
        <end position="264"/>
    </location>
</feature>
<dbReference type="PANTHER" id="PTHR30404:SF0">
    <property type="entry name" value="N-ACETYLMURAMOYL-L-ALANINE AMIDASE AMIC"/>
    <property type="match status" value="1"/>
</dbReference>
<comment type="caution">
    <text evidence="7">The sequence shown here is derived from an EMBL/GenBank/DDBJ whole genome shotgun (WGS) entry which is preliminary data.</text>
</comment>
<reference evidence="7" key="2">
    <citation type="journal article" date="2021" name="PeerJ">
        <title>Extensive microbial diversity within the chicken gut microbiome revealed by metagenomics and culture.</title>
        <authorList>
            <person name="Gilroy R."/>
            <person name="Ravi A."/>
            <person name="Getino M."/>
            <person name="Pursley I."/>
            <person name="Horton D.L."/>
            <person name="Alikhan N.F."/>
            <person name="Baker D."/>
            <person name="Gharbi K."/>
            <person name="Hall N."/>
            <person name="Watson M."/>
            <person name="Adriaenssens E.M."/>
            <person name="Foster-Nyarko E."/>
            <person name="Jarju S."/>
            <person name="Secka A."/>
            <person name="Antonio M."/>
            <person name="Oren A."/>
            <person name="Chaudhuri R.R."/>
            <person name="La Ragione R."/>
            <person name="Hildebrand F."/>
            <person name="Pallen M.J."/>
        </authorList>
    </citation>
    <scope>NUCLEOTIDE SEQUENCE</scope>
    <source>
        <strain evidence="7">B3-2255</strain>
    </source>
</reference>
<evidence type="ECO:0000256" key="4">
    <source>
        <dbReference type="SAM" id="MobiDB-lite"/>
    </source>
</evidence>
<keyword evidence="5" id="KW-0732">Signal</keyword>
<keyword evidence="3" id="KW-0378">Hydrolase</keyword>
<evidence type="ECO:0000313" key="7">
    <source>
        <dbReference type="EMBL" id="MBO8481175.1"/>
    </source>
</evidence>
<dbReference type="CDD" id="cd02696">
    <property type="entry name" value="MurNAc-LAA"/>
    <property type="match status" value="1"/>
</dbReference>
<feature type="chain" id="PRO_5039415394" description="N-acetylmuramoyl-L-alanine amidase" evidence="5">
    <location>
        <begin position="28"/>
        <end position="377"/>
    </location>
</feature>
<dbReference type="GO" id="GO:0009253">
    <property type="term" value="P:peptidoglycan catabolic process"/>
    <property type="evidence" value="ECO:0007669"/>
    <property type="project" value="InterPro"/>
</dbReference>
<dbReference type="InterPro" id="IPR002508">
    <property type="entry name" value="MurNAc-LAA_cat"/>
</dbReference>
<dbReference type="PANTHER" id="PTHR30404">
    <property type="entry name" value="N-ACETYLMURAMOYL-L-ALANINE AMIDASE"/>
    <property type="match status" value="1"/>
</dbReference>
<dbReference type="Pfam" id="PF01520">
    <property type="entry name" value="Amidase_3"/>
    <property type="match status" value="1"/>
</dbReference>
<dbReference type="FunFam" id="3.40.630.40:FF:000005">
    <property type="entry name" value="N-acetylmuramoyl-L-alanine amidase (AmiA)"/>
    <property type="match status" value="1"/>
</dbReference>
<accession>A0A9D9NPN6</accession>
<dbReference type="AlphaFoldDB" id="A0A9D9NPN6"/>
<protein>
    <recommendedName>
        <fullName evidence="2">N-acetylmuramoyl-L-alanine amidase</fullName>
        <ecNumber evidence="2">3.5.1.28</ecNumber>
    </recommendedName>
</protein>
<dbReference type="InterPro" id="IPR050695">
    <property type="entry name" value="N-acetylmuramoyl_amidase_3"/>
</dbReference>
<name>A0A9D9NPN6_9BACT</name>
<evidence type="ECO:0000259" key="6">
    <source>
        <dbReference type="SMART" id="SM00646"/>
    </source>
</evidence>
<sequence>MKYLASHSILTFLSALLAVTMPFLCHAEPESKVRLKTVVLDPGHGGHDAGCVSKDGKTYEKNLTLSIARQVGNKIKAAYPDVKVIYTRTTDKFIPLNERAEIANRNKADLFISIHINAVDSSSPTGTSAHVLGPSSNKNRDTFSESMELCRRENSVILLEDDYSTAYQGFNPNDPESYIIFNLLQNAHLQQSLQLATLVQERMGEGPIKKNRGISRDPFLVLVRTAMPSVLLELGFISNSSDLSVLRSKSGQDKLAQNVFDAFSEYKEYYDESGIIENTPAQDGVSAGNGVSSDSGGDDGSVRYGVQVFVLSRKLPAGDPAFKGISCDSYKSGKNYKYVAGDCSSIAEARSFLRKVRQKFPDAYVVKIENGTVAPAK</sequence>
<dbReference type="GO" id="GO:0008745">
    <property type="term" value="F:N-acetylmuramoyl-L-alanine amidase activity"/>
    <property type="evidence" value="ECO:0007669"/>
    <property type="project" value="UniProtKB-EC"/>
</dbReference>
<organism evidence="7 8">
    <name type="scientific">Candidatus Merdivivens faecigallinarum</name>
    <dbReference type="NCBI Taxonomy" id="2840871"/>
    <lineage>
        <taxon>Bacteria</taxon>
        <taxon>Pseudomonadati</taxon>
        <taxon>Bacteroidota</taxon>
        <taxon>Bacteroidia</taxon>
        <taxon>Bacteroidales</taxon>
        <taxon>Muribaculaceae</taxon>
        <taxon>Muribaculaceae incertae sedis</taxon>
        <taxon>Candidatus Merdivivens</taxon>
    </lineage>
</organism>
<dbReference type="Gene3D" id="3.40.630.40">
    <property type="entry name" value="Zn-dependent exopeptidases"/>
    <property type="match status" value="1"/>
</dbReference>
<evidence type="ECO:0000313" key="8">
    <source>
        <dbReference type="Proteomes" id="UP000823772"/>
    </source>
</evidence>
<feature type="region of interest" description="Disordered" evidence="4">
    <location>
        <begin position="280"/>
        <end position="299"/>
    </location>
</feature>
<evidence type="ECO:0000256" key="5">
    <source>
        <dbReference type="SAM" id="SignalP"/>
    </source>
</evidence>
<dbReference type="GO" id="GO:0030288">
    <property type="term" value="C:outer membrane-bounded periplasmic space"/>
    <property type="evidence" value="ECO:0007669"/>
    <property type="project" value="TreeGrafter"/>
</dbReference>